<name>A0ABU7PMR0_9ACTN</name>
<dbReference type="PANTHER" id="PTHR43441">
    <property type="entry name" value="RIBOSOMAL-PROTEIN-SERINE ACETYLTRANSFERASE"/>
    <property type="match status" value="1"/>
</dbReference>
<accession>A0ABU7PMR0</accession>
<dbReference type="Proteomes" id="UP001344658">
    <property type="component" value="Unassembled WGS sequence"/>
</dbReference>
<evidence type="ECO:0000313" key="2">
    <source>
        <dbReference type="EMBL" id="MEE4546522.1"/>
    </source>
</evidence>
<proteinExistence type="predicted"/>
<dbReference type="PANTHER" id="PTHR43441:SF2">
    <property type="entry name" value="FAMILY ACETYLTRANSFERASE, PUTATIVE (AFU_ORTHOLOGUE AFUA_7G00850)-RELATED"/>
    <property type="match status" value="1"/>
</dbReference>
<keyword evidence="3" id="KW-1185">Reference proteome</keyword>
<dbReference type="EC" id="2.-.-.-" evidence="2"/>
<keyword evidence="2" id="KW-0808">Transferase</keyword>
<dbReference type="Gene3D" id="3.40.630.30">
    <property type="match status" value="1"/>
</dbReference>
<dbReference type="SUPFAM" id="SSF55729">
    <property type="entry name" value="Acyl-CoA N-acyltransferases (Nat)"/>
    <property type="match status" value="1"/>
</dbReference>
<evidence type="ECO:0000313" key="3">
    <source>
        <dbReference type="Proteomes" id="UP001344658"/>
    </source>
</evidence>
<dbReference type="InterPro" id="IPR051908">
    <property type="entry name" value="Ribosomal_N-acetyltransferase"/>
</dbReference>
<dbReference type="InterPro" id="IPR016181">
    <property type="entry name" value="Acyl_CoA_acyltransferase"/>
</dbReference>
<feature type="domain" description="N-acetyltransferase" evidence="1">
    <location>
        <begin position="19"/>
        <end position="170"/>
    </location>
</feature>
<dbReference type="RefSeq" id="WP_330800221.1">
    <property type="nucleotide sequence ID" value="NZ_JAZEWV010000047.1"/>
</dbReference>
<evidence type="ECO:0000259" key="1">
    <source>
        <dbReference type="PROSITE" id="PS51186"/>
    </source>
</evidence>
<reference evidence="2 3" key="1">
    <citation type="submission" date="2023-12" db="EMBL/GenBank/DDBJ databases">
        <title>Streptomyces sp. V4-01.</title>
        <authorList>
            <person name="Somphong A."/>
            <person name="Phongsopitanun W."/>
        </authorList>
    </citation>
    <scope>NUCLEOTIDE SEQUENCE [LARGE SCALE GENOMIC DNA]</scope>
    <source>
        <strain evidence="2 3">V4-01</strain>
    </source>
</reference>
<dbReference type="InterPro" id="IPR000182">
    <property type="entry name" value="GNAT_dom"/>
</dbReference>
<gene>
    <name evidence="2" type="ORF">V2S66_31725</name>
</gene>
<dbReference type="Pfam" id="PF13302">
    <property type="entry name" value="Acetyltransf_3"/>
    <property type="match status" value="1"/>
</dbReference>
<dbReference type="GO" id="GO:0016740">
    <property type="term" value="F:transferase activity"/>
    <property type="evidence" value="ECO:0007669"/>
    <property type="project" value="UniProtKB-KW"/>
</dbReference>
<sequence>MIRHGKITLRAREERDVDVLHRELYEDVENRARSDHRPWRPLRAGPDSPYAVQQGDETPVFSIEESASGDLAGVAALWGVDTHSRSGHLGIGLRPSFRGRGLGTDTVRALCVYGFTVRGLHRLQVDTLADNAAMIAAARHCGFVVEGTLRKALWVYGRHLDEVVLGLLAEEWAGVQDAEGSGV</sequence>
<dbReference type="EMBL" id="JAZEWV010000047">
    <property type="protein sequence ID" value="MEE4546522.1"/>
    <property type="molecule type" value="Genomic_DNA"/>
</dbReference>
<organism evidence="2 3">
    <name type="scientific">Actinacidiphila polyblastidii</name>
    <dbReference type="NCBI Taxonomy" id="3110430"/>
    <lineage>
        <taxon>Bacteria</taxon>
        <taxon>Bacillati</taxon>
        <taxon>Actinomycetota</taxon>
        <taxon>Actinomycetes</taxon>
        <taxon>Kitasatosporales</taxon>
        <taxon>Streptomycetaceae</taxon>
        <taxon>Actinacidiphila</taxon>
    </lineage>
</organism>
<protein>
    <submittedName>
        <fullName evidence="2">GNAT family protein</fullName>
        <ecNumber evidence="2">2.-.-.-</ecNumber>
    </submittedName>
</protein>
<dbReference type="PROSITE" id="PS51186">
    <property type="entry name" value="GNAT"/>
    <property type="match status" value="1"/>
</dbReference>
<comment type="caution">
    <text evidence="2">The sequence shown here is derived from an EMBL/GenBank/DDBJ whole genome shotgun (WGS) entry which is preliminary data.</text>
</comment>